<organism evidence="2 3">
    <name type="scientific">Luteimicrobium subarcticum</name>
    <dbReference type="NCBI Taxonomy" id="620910"/>
    <lineage>
        <taxon>Bacteria</taxon>
        <taxon>Bacillati</taxon>
        <taxon>Actinomycetota</taxon>
        <taxon>Actinomycetes</taxon>
        <taxon>Micrococcales</taxon>
        <taxon>Luteimicrobium</taxon>
    </lineage>
</organism>
<feature type="domain" description="Mycothiol-dependent maleylpyruvate isomerase metal-binding" evidence="1">
    <location>
        <begin position="13"/>
        <end position="156"/>
    </location>
</feature>
<dbReference type="EMBL" id="PGTZ01000007">
    <property type="protein sequence ID" value="PJI93930.1"/>
    <property type="molecule type" value="Genomic_DNA"/>
</dbReference>
<dbReference type="RefSeq" id="WP_245859072.1">
    <property type="nucleotide sequence ID" value="NZ_PGTZ01000007.1"/>
</dbReference>
<evidence type="ECO:0000259" key="1">
    <source>
        <dbReference type="Pfam" id="PF11716"/>
    </source>
</evidence>
<evidence type="ECO:0000313" key="2">
    <source>
        <dbReference type="EMBL" id="PJI93930.1"/>
    </source>
</evidence>
<comment type="caution">
    <text evidence="2">The sequence shown here is derived from an EMBL/GenBank/DDBJ whole genome shotgun (WGS) entry which is preliminary data.</text>
</comment>
<accession>A0A2M8WSM6</accession>
<protein>
    <submittedName>
        <fullName evidence="2">Uncharacterized protein (TIGR03083 family)</fullName>
    </submittedName>
</protein>
<dbReference type="Gene3D" id="1.20.120.450">
    <property type="entry name" value="dinb family like domain"/>
    <property type="match status" value="1"/>
</dbReference>
<dbReference type="Pfam" id="PF11716">
    <property type="entry name" value="MDMPI_N"/>
    <property type="match status" value="1"/>
</dbReference>
<sequence length="240" mass="25732">MIADLDVLRHAMHAQWDRLQTWLEDSEESGVLDVDVPSALPGWSTGELVSHLGRAMDALGVCVAAPDGTHPLTLAEYLGTYPDRGDEITRVTRELDAELVPDRVAGVARLARHALANLDDLGPGDIVVQARRGPIRLHDMVLSRLVELVVHADDLARSLPGAVAVSGPPVDPEALRLVADELLHVVVVRGGYSLLVDDPLLWTRLATGRVPYHVDLLAEALATPSSADAVPDLGRALPLL</sequence>
<dbReference type="GO" id="GO:0046872">
    <property type="term" value="F:metal ion binding"/>
    <property type="evidence" value="ECO:0007669"/>
    <property type="project" value="InterPro"/>
</dbReference>
<name>A0A2M8WSM6_9MICO</name>
<dbReference type="Proteomes" id="UP000231586">
    <property type="component" value="Unassembled WGS sequence"/>
</dbReference>
<dbReference type="InterPro" id="IPR024344">
    <property type="entry name" value="MDMPI_metal-binding"/>
</dbReference>
<proteinExistence type="predicted"/>
<reference evidence="2 3" key="1">
    <citation type="submission" date="2017-11" db="EMBL/GenBank/DDBJ databases">
        <title>Genomic Encyclopedia of Archaeal and Bacterial Type Strains, Phase II (KMG-II): From Individual Species to Whole Genera.</title>
        <authorList>
            <person name="Goeker M."/>
        </authorList>
    </citation>
    <scope>NUCLEOTIDE SEQUENCE [LARGE SCALE GENOMIC DNA]</scope>
    <source>
        <strain evidence="2 3">DSM 22413</strain>
    </source>
</reference>
<dbReference type="InterPro" id="IPR034660">
    <property type="entry name" value="DinB/YfiT-like"/>
</dbReference>
<keyword evidence="3" id="KW-1185">Reference proteome</keyword>
<dbReference type="AlphaFoldDB" id="A0A2M8WSM6"/>
<dbReference type="SUPFAM" id="SSF109854">
    <property type="entry name" value="DinB/YfiT-like putative metalloenzymes"/>
    <property type="match status" value="1"/>
</dbReference>
<gene>
    <name evidence="2" type="ORF">CLV34_1411</name>
</gene>
<evidence type="ECO:0000313" key="3">
    <source>
        <dbReference type="Proteomes" id="UP000231586"/>
    </source>
</evidence>